<accession>A0A1I7RX04</accession>
<organism evidence="1 2">
    <name type="scientific">Bursaphelenchus xylophilus</name>
    <name type="common">Pinewood nematode worm</name>
    <name type="synonym">Aphelenchoides xylophilus</name>
    <dbReference type="NCBI Taxonomy" id="6326"/>
    <lineage>
        <taxon>Eukaryota</taxon>
        <taxon>Metazoa</taxon>
        <taxon>Ecdysozoa</taxon>
        <taxon>Nematoda</taxon>
        <taxon>Chromadorea</taxon>
        <taxon>Rhabditida</taxon>
        <taxon>Tylenchina</taxon>
        <taxon>Tylenchomorpha</taxon>
        <taxon>Aphelenchoidea</taxon>
        <taxon>Aphelenchoididae</taxon>
        <taxon>Bursaphelenchus</taxon>
    </lineage>
</organism>
<name>A0A1I7RX04_BURXY</name>
<proteinExistence type="predicted"/>
<evidence type="ECO:0000313" key="1">
    <source>
        <dbReference type="Proteomes" id="UP000095284"/>
    </source>
</evidence>
<dbReference type="WBParaSite" id="BXY_0526700.1">
    <property type="protein sequence ID" value="BXY_0526700.1"/>
    <property type="gene ID" value="BXY_0526700"/>
</dbReference>
<sequence>MYQLDNYWSLLEFGITIKRHAPYFFVTVTMPMKVKKFYTIFVQREKNGKKNDLAKIHKGPKSRRGSQGLWSRVQRVGNDPRPGLSSLASNWASAGPQIGPQWLCRANLKGAEAGPN</sequence>
<dbReference type="Proteomes" id="UP000095284">
    <property type="component" value="Unplaced"/>
</dbReference>
<protein>
    <submittedName>
        <fullName evidence="2">Uncharacterized protein</fullName>
    </submittedName>
</protein>
<dbReference type="AlphaFoldDB" id="A0A1I7RX04"/>
<reference evidence="2" key="1">
    <citation type="submission" date="2016-11" db="UniProtKB">
        <authorList>
            <consortium name="WormBaseParasite"/>
        </authorList>
    </citation>
    <scope>IDENTIFICATION</scope>
</reference>
<evidence type="ECO:0000313" key="2">
    <source>
        <dbReference type="WBParaSite" id="BXY_0526700.1"/>
    </source>
</evidence>